<protein>
    <submittedName>
        <fullName evidence="2">Uncharacterized protein</fullName>
    </submittedName>
</protein>
<evidence type="ECO:0000313" key="2">
    <source>
        <dbReference type="EMBL" id="KAK1299687.1"/>
    </source>
</evidence>
<gene>
    <name evidence="2" type="ORF">QJS10_CPB13g01400</name>
</gene>
<proteinExistence type="predicted"/>
<dbReference type="EMBL" id="JAUJYO010000013">
    <property type="protein sequence ID" value="KAK1299687.1"/>
    <property type="molecule type" value="Genomic_DNA"/>
</dbReference>
<evidence type="ECO:0000313" key="3">
    <source>
        <dbReference type="Proteomes" id="UP001180020"/>
    </source>
</evidence>
<keyword evidence="1" id="KW-0812">Transmembrane</keyword>
<organism evidence="2 3">
    <name type="scientific">Acorus calamus</name>
    <name type="common">Sweet flag</name>
    <dbReference type="NCBI Taxonomy" id="4465"/>
    <lineage>
        <taxon>Eukaryota</taxon>
        <taxon>Viridiplantae</taxon>
        <taxon>Streptophyta</taxon>
        <taxon>Embryophyta</taxon>
        <taxon>Tracheophyta</taxon>
        <taxon>Spermatophyta</taxon>
        <taxon>Magnoliopsida</taxon>
        <taxon>Liliopsida</taxon>
        <taxon>Acoraceae</taxon>
        <taxon>Acorus</taxon>
    </lineage>
</organism>
<sequence length="63" mass="6842">MGDGYSVSTLISSRWLSIVLAGVLMAGGLYSVLWGKNRDQGDCKSMSQDTEECVEEKEKVVSP</sequence>
<dbReference type="Proteomes" id="UP001180020">
    <property type="component" value="Unassembled WGS sequence"/>
</dbReference>
<reference evidence="2" key="1">
    <citation type="journal article" date="2023" name="Nat. Commun.">
        <title>Diploid and tetraploid genomes of Acorus and the evolution of monocots.</title>
        <authorList>
            <person name="Ma L."/>
            <person name="Liu K.W."/>
            <person name="Li Z."/>
            <person name="Hsiao Y.Y."/>
            <person name="Qi Y."/>
            <person name="Fu T."/>
            <person name="Tang G.D."/>
            <person name="Zhang D."/>
            <person name="Sun W.H."/>
            <person name="Liu D.K."/>
            <person name="Li Y."/>
            <person name="Chen G.Z."/>
            <person name="Liu X.D."/>
            <person name="Liao X.Y."/>
            <person name="Jiang Y.T."/>
            <person name="Yu X."/>
            <person name="Hao Y."/>
            <person name="Huang J."/>
            <person name="Zhao X.W."/>
            <person name="Ke S."/>
            <person name="Chen Y.Y."/>
            <person name="Wu W.L."/>
            <person name="Hsu J.L."/>
            <person name="Lin Y.F."/>
            <person name="Huang M.D."/>
            <person name="Li C.Y."/>
            <person name="Huang L."/>
            <person name="Wang Z.W."/>
            <person name="Zhao X."/>
            <person name="Zhong W.Y."/>
            <person name="Peng D.H."/>
            <person name="Ahmad S."/>
            <person name="Lan S."/>
            <person name="Zhang J.S."/>
            <person name="Tsai W.C."/>
            <person name="Van de Peer Y."/>
            <person name="Liu Z.J."/>
        </authorList>
    </citation>
    <scope>NUCLEOTIDE SEQUENCE</scope>
    <source>
        <strain evidence="2">CP</strain>
    </source>
</reference>
<dbReference type="AlphaFoldDB" id="A0AAV9DFM2"/>
<evidence type="ECO:0000256" key="1">
    <source>
        <dbReference type="SAM" id="Phobius"/>
    </source>
</evidence>
<reference evidence="2" key="2">
    <citation type="submission" date="2023-06" db="EMBL/GenBank/DDBJ databases">
        <authorList>
            <person name="Ma L."/>
            <person name="Liu K.-W."/>
            <person name="Li Z."/>
            <person name="Hsiao Y.-Y."/>
            <person name="Qi Y."/>
            <person name="Fu T."/>
            <person name="Tang G."/>
            <person name="Zhang D."/>
            <person name="Sun W.-H."/>
            <person name="Liu D.-K."/>
            <person name="Li Y."/>
            <person name="Chen G.-Z."/>
            <person name="Liu X.-D."/>
            <person name="Liao X.-Y."/>
            <person name="Jiang Y.-T."/>
            <person name="Yu X."/>
            <person name="Hao Y."/>
            <person name="Huang J."/>
            <person name="Zhao X.-W."/>
            <person name="Ke S."/>
            <person name="Chen Y.-Y."/>
            <person name="Wu W.-L."/>
            <person name="Hsu J.-L."/>
            <person name="Lin Y.-F."/>
            <person name="Huang M.-D."/>
            <person name="Li C.-Y."/>
            <person name="Huang L."/>
            <person name="Wang Z.-W."/>
            <person name="Zhao X."/>
            <person name="Zhong W.-Y."/>
            <person name="Peng D.-H."/>
            <person name="Ahmad S."/>
            <person name="Lan S."/>
            <person name="Zhang J.-S."/>
            <person name="Tsai W.-C."/>
            <person name="Van De Peer Y."/>
            <person name="Liu Z.-J."/>
        </authorList>
    </citation>
    <scope>NUCLEOTIDE SEQUENCE</scope>
    <source>
        <strain evidence="2">CP</strain>
        <tissue evidence="2">Leaves</tissue>
    </source>
</reference>
<keyword evidence="3" id="KW-1185">Reference proteome</keyword>
<accession>A0AAV9DFM2</accession>
<keyword evidence="1" id="KW-1133">Transmembrane helix</keyword>
<name>A0AAV9DFM2_ACOCL</name>
<comment type="caution">
    <text evidence="2">The sequence shown here is derived from an EMBL/GenBank/DDBJ whole genome shotgun (WGS) entry which is preliminary data.</text>
</comment>
<feature type="transmembrane region" description="Helical" evidence="1">
    <location>
        <begin position="15"/>
        <end position="35"/>
    </location>
</feature>
<keyword evidence="1" id="KW-0472">Membrane</keyword>